<sequence>MVVFSIIAVACCVLLNKKPSGLPETPKIEEGAPENPKLMIPEITQPALPRPSEKLPTIHSESLSESLLPPSPDVPSPLIPPTPSQSIDIPVSLITIPSHEHLLTGWTQLASPGDVDTTLFDPVNATAPFSGWKLANTRTTLVSTTGSVTKPRFTTQGLSPMLVNAANSAMHAGGGGTNRAFSTVVHRQGWLNSREDKEQLEVGECTAGKWINRDGSNNDMASGQPAFFAQLLGPMASSLNNDPEKCFQVVSKAYENCFNKALEKGSRYVQLPLISSSIYAPPHNIVKNGHNVRELWINAVKAALVTAAQNFATKNPNSEMIIVVTDITDSPLG</sequence>
<dbReference type="eggNOG" id="COG2110">
    <property type="taxonomic scope" value="Bacteria"/>
</dbReference>
<dbReference type="Proteomes" id="UP000001260">
    <property type="component" value="Chromosome"/>
</dbReference>
<proteinExistence type="predicted"/>
<dbReference type="InterPro" id="IPR043472">
    <property type="entry name" value="Macro_dom-like"/>
</dbReference>
<dbReference type="PROSITE" id="PS51154">
    <property type="entry name" value="MACRO"/>
    <property type="match status" value="1"/>
</dbReference>
<dbReference type="SMART" id="SM00506">
    <property type="entry name" value="A1pp"/>
    <property type="match status" value="1"/>
</dbReference>
<dbReference type="SUPFAM" id="SSF52949">
    <property type="entry name" value="Macro domain-like"/>
    <property type="match status" value="1"/>
</dbReference>
<dbReference type="RefSeq" id="WP_011458134.1">
    <property type="nucleotide sequence ID" value="NC_007899.1"/>
</dbReference>
<evidence type="ECO:0000259" key="2">
    <source>
        <dbReference type="PROSITE" id="PS51154"/>
    </source>
</evidence>
<evidence type="ECO:0000313" key="3">
    <source>
        <dbReference type="EMBL" id="BAE81354.1"/>
    </source>
</evidence>
<dbReference type="Gene3D" id="3.40.220.10">
    <property type="entry name" value="Leucine Aminopeptidase, subunit E, domain 1"/>
    <property type="match status" value="1"/>
</dbReference>
<dbReference type="KEGG" id="cfe:CF0582"/>
<evidence type="ECO:0000313" key="4">
    <source>
        <dbReference type="Proteomes" id="UP000001260"/>
    </source>
</evidence>
<feature type="region of interest" description="Disordered" evidence="1">
    <location>
        <begin position="49"/>
        <end position="74"/>
    </location>
</feature>
<keyword evidence="4" id="KW-1185">Reference proteome</keyword>
<reference evidence="3 4" key="1">
    <citation type="journal article" date="2006" name="DNA Res.">
        <title>Genome sequence of the cat pathogen, Chlamydophila felis.</title>
        <authorList>
            <person name="Azuma Y."/>
            <person name="Hirakawa H."/>
            <person name="Yamashita A."/>
            <person name="Cai Y."/>
            <person name="Rahman M.A."/>
            <person name="Suzuki H."/>
            <person name="Mitaku S."/>
            <person name="Toh H."/>
            <person name="Goto S."/>
            <person name="Murakami T."/>
            <person name="Sugi K."/>
            <person name="Hayashi H."/>
            <person name="Fukushi H."/>
            <person name="Hattori M."/>
            <person name="Kuhara S."/>
            <person name="Shirai M."/>
        </authorList>
    </citation>
    <scope>NUCLEOTIDE SEQUENCE [LARGE SCALE GENOMIC DNA]</scope>
    <source>
        <strain evidence="3 4">Fe/C-56</strain>
    </source>
</reference>
<feature type="domain" description="Macro" evidence="2">
    <location>
        <begin position="128"/>
        <end position="333"/>
    </location>
</feature>
<organism evidence="3 4">
    <name type="scientific">Chlamydia felis (strain Fe/C-56)</name>
    <name type="common">Chlamydophila felis</name>
    <dbReference type="NCBI Taxonomy" id="264202"/>
    <lineage>
        <taxon>Bacteria</taxon>
        <taxon>Pseudomonadati</taxon>
        <taxon>Chlamydiota</taxon>
        <taxon>Chlamydiia</taxon>
        <taxon>Chlamydiales</taxon>
        <taxon>Chlamydiaceae</taxon>
        <taxon>Chlamydia/Chlamydophila group</taxon>
        <taxon>Chlamydia</taxon>
    </lineage>
</organism>
<dbReference type="Pfam" id="PF01661">
    <property type="entry name" value="Macro"/>
    <property type="match status" value="1"/>
</dbReference>
<accession>Q254D4</accession>
<dbReference type="HOGENOM" id="CLU_729006_0_0_0"/>
<dbReference type="AlphaFoldDB" id="Q254D4"/>
<dbReference type="InterPro" id="IPR002589">
    <property type="entry name" value="Macro_dom"/>
</dbReference>
<evidence type="ECO:0000256" key="1">
    <source>
        <dbReference type="SAM" id="MobiDB-lite"/>
    </source>
</evidence>
<dbReference type="EMBL" id="AP006861">
    <property type="protein sequence ID" value="BAE81354.1"/>
    <property type="molecule type" value="Genomic_DNA"/>
</dbReference>
<protein>
    <submittedName>
        <fullName evidence="3">ATPase associated with chromosome architecture</fullName>
    </submittedName>
</protein>
<dbReference type="STRING" id="264202.CF0582"/>
<gene>
    <name evidence="3" type="primary">lam</name>
    <name evidence="3" type="ordered locus">CF0582</name>
</gene>
<name>Q254D4_CHLFF</name>